<accession>A0A933W2R5</accession>
<comment type="caution">
    <text evidence="1">The sequence shown here is derived from an EMBL/GenBank/DDBJ whole genome shotgun (WGS) entry which is preliminary data.</text>
</comment>
<dbReference type="EMBL" id="JACRIW010000090">
    <property type="protein sequence ID" value="MBI5170350.1"/>
    <property type="molecule type" value="Genomic_DNA"/>
</dbReference>
<dbReference type="AlphaFoldDB" id="A0A933W2R5"/>
<evidence type="ECO:0008006" key="3">
    <source>
        <dbReference type="Google" id="ProtNLM"/>
    </source>
</evidence>
<name>A0A933W2R5_UNCEI</name>
<proteinExistence type="predicted"/>
<evidence type="ECO:0000313" key="2">
    <source>
        <dbReference type="Proteomes" id="UP000696931"/>
    </source>
</evidence>
<protein>
    <recommendedName>
        <fullName evidence="3">DUF2946 domain-containing protein</fullName>
    </recommendedName>
</protein>
<sequence length="107" mass="10500">MKLPLFAIRRLPRALGAILLVATLVLGAAAHVWHHVADPHCGESAGSGHGEHYCGACTNLPGGTLAAGDAPAPAPALVAWAGFAAPVAHAPAAAPRTSGAPRAPPAA</sequence>
<reference evidence="1" key="1">
    <citation type="submission" date="2020-07" db="EMBL/GenBank/DDBJ databases">
        <title>Huge and variable diversity of episymbiotic CPR bacteria and DPANN archaea in groundwater ecosystems.</title>
        <authorList>
            <person name="He C.Y."/>
            <person name="Keren R."/>
            <person name="Whittaker M."/>
            <person name="Farag I.F."/>
            <person name="Doudna J."/>
            <person name="Cate J.H.D."/>
            <person name="Banfield J.F."/>
        </authorList>
    </citation>
    <scope>NUCLEOTIDE SEQUENCE</scope>
    <source>
        <strain evidence="1">NC_groundwater_1813_Pr3_B-0.1um_71_17</strain>
    </source>
</reference>
<gene>
    <name evidence="1" type="ORF">HZA61_12750</name>
</gene>
<dbReference type="Proteomes" id="UP000696931">
    <property type="component" value="Unassembled WGS sequence"/>
</dbReference>
<organism evidence="1 2">
    <name type="scientific">Eiseniibacteriota bacterium</name>
    <dbReference type="NCBI Taxonomy" id="2212470"/>
    <lineage>
        <taxon>Bacteria</taxon>
        <taxon>Candidatus Eiseniibacteriota</taxon>
    </lineage>
</organism>
<evidence type="ECO:0000313" key="1">
    <source>
        <dbReference type="EMBL" id="MBI5170350.1"/>
    </source>
</evidence>